<evidence type="ECO:0000313" key="5">
    <source>
        <dbReference type="Proteomes" id="UP000601223"/>
    </source>
</evidence>
<dbReference type="EMBL" id="BONF01000004">
    <property type="protein sequence ID" value="GIF79112.1"/>
    <property type="molecule type" value="Genomic_DNA"/>
</dbReference>
<dbReference type="PANTHER" id="PTHR13789">
    <property type="entry name" value="MONOOXYGENASE"/>
    <property type="match status" value="1"/>
</dbReference>
<feature type="domain" description="FAD-binding" evidence="3">
    <location>
        <begin position="4"/>
        <end position="355"/>
    </location>
</feature>
<evidence type="ECO:0000256" key="1">
    <source>
        <dbReference type="ARBA" id="ARBA00023002"/>
    </source>
</evidence>
<sequence length="400" mass="41328">MRSAVVVGAGVGGLATAGALARTGWRVTLLERADRLRAEPAALLLWPNAVAALRSLGLGTGLGAIATPVPVGGLRRADGQWLAQPSAASATATPVVVHAEDLHDTFIAGLGDHIEIRTGITVRTMHARPGDRPAVGDGRHTWEADVIVAADGADSTLRARLAPQSIAVSSGYAAWRAVIPWYRAPKLPEDLVLAGETLSGGYRFLAASLGDRGSSGASSRGGIYWTATVAGAARPEPKATQLTLLKRWFAGWHAPISDLLAATEPDDLVQQDGRQLRPLPSELAFPVGTGGFALVGDAAHAMPHHLAQGAGLALEDAATLRALLLPAIPGPGCNAALAAYSAARRARAAQVVRQTQRVGAVLAPRGNLVTRARDRAFGALAPRVLDKAAAVAADWQPPTT</sequence>
<accession>A0A8J3J6P7</accession>
<dbReference type="Gene3D" id="3.50.50.60">
    <property type="entry name" value="FAD/NAD(P)-binding domain"/>
    <property type="match status" value="1"/>
</dbReference>
<keyword evidence="5" id="KW-1185">Reference proteome</keyword>
<dbReference type="PANTHER" id="PTHR13789:SF309">
    <property type="entry name" value="PUTATIVE (AFU_ORTHOLOGUE AFUA_6G14510)-RELATED"/>
    <property type="match status" value="1"/>
</dbReference>
<organism evidence="4 5">
    <name type="scientific">Catellatospora bangladeshensis</name>
    <dbReference type="NCBI Taxonomy" id="310355"/>
    <lineage>
        <taxon>Bacteria</taxon>
        <taxon>Bacillati</taxon>
        <taxon>Actinomycetota</taxon>
        <taxon>Actinomycetes</taxon>
        <taxon>Micromonosporales</taxon>
        <taxon>Micromonosporaceae</taxon>
        <taxon>Catellatospora</taxon>
    </lineage>
</organism>
<dbReference type="InterPro" id="IPR050493">
    <property type="entry name" value="FAD-dep_Monooxygenase_BioMet"/>
</dbReference>
<proteinExistence type="predicted"/>
<evidence type="ECO:0000313" key="4">
    <source>
        <dbReference type="EMBL" id="GIF79112.1"/>
    </source>
</evidence>
<dbReference type="Pfam" id="PF01494">
    <property type="entry name" value="FAD_binding_3"/>
    <property type="match status" value="1"/>
</dbReference>
<keyword evidence="2 4" id="KW-0503">Monooxygenase</keyword>
<dbReference type="Proteomes" id="UP000601223">
    <property type="component" value="Unassembled WGS sequence"/>
</dbReference>
<dbReference type="GO" id="GO:0071949">
    <property type="term" value="F:FAD binding"/>
    <property type="evidence" value="ECO:0007669"/>
    <property type="project" value="InterPro"/>
</dbReference>
<keyword evidence="1" id="KW-0560">Oxidoreductase</keyword>
<reference evidence="4 5" key="1">
    <citation type="submission" date="2021-01" db="EMBL/GenBank/DDBJ databases">
        <title>Whole genome shotgun sequence of Catellatospora bangladeshensis NBRC 107357.</title>
        <authorList>
            <person name="Komaki H."/>
            <person name="Tamura T."/>
        </authorList>
    </citation>
    <scope>NUCLEOTIDE SEQUENCE [LARGE SCALE GENOMIC DNA]</scope>
    <source>
        <strain evidence="4 5">NBRC 107357</strain>
    </source>
</reference>
<dbReference type="GO" id="GO:0004497">
    <property type="term" value="F:monooxygenase activity"/>
    <property type="evidence" value="ECO:0007669"/>
    <property type="project" value="UniProtKB-KW"/>
</dbReference>
<comment type="caution">
    <text evidence="4">The sequence shown here is derived from an EMBL/GenBank/DDBJ whole genome shotgun (WGS) entry which is preliminary data.</text>
</comment>
<dbReference type="RefSeq" id="WP_203741147.1">
    <property type="nucleotide sequence ID" value="NZ_BONF01000004.1"/>
</dbReference>
<dbReference type="Gene3D" id="3.30.9.30">
    <property type="match status" value="1"/>
</dbReference>
<evidence type="ECO:0000259" key="3">
    <source>
        <dbReference type="Pfam" id="PF01494"/>
    </source>
</evidence>
<protein>
    <submittedName>
        <fullName evidence="4">Monooxygenase</fullName>
    </submittedName>
</protein>
<dbReference type="AlphaFoldDB" id="A0A8J3J6P7"/>
<dbReference type="PRINTS" id="PR00420">
    <property type="entry name" value="RNGMNOXGNASE"/>
</dbReference>
<dbReference type="SUPFAM" id="SSF51905">
    <property type="entry name" value="FAD/NAD(P)-binding domain"/>
    <property type="match status" value="1"/>
</dbReference>
<name>A0A8J3J6P7_9ACTN</name>
<evidence type="ECO:0000256" key="2">
    <source>
        <dbReference type="ARBA" id="ARBA00023033"/>
    </source>
</evidence>
<dbReference type="InterPro" id="IPR002938">
    <property type="entry name" value="FAD-bd"/>
</dbReference>
<dbReference type="InterPro" id="IPR036188">
    <property type="entry name" value="FAD/NAD-bd_sf"/>
</dbReference>
<gene>
    <name evidence="4" type="ORF">Cba03nite_04610</name>
</gene>